<dbReference type="InterPro" id="IPR053040">
    <property type="entry name" value="LRR-containing_protein_71"/>
</dbReference>
<dbReference type="Pfam" id="PF13516">
    <property type="entry name" value="LRR_6"/>
    <property type="match status" value="2"/>
</dbReference>
<dbReference type="PANTHER" id="PTHR46984">
    <property type="entry name" value="LEUCINE-RICH REPEAT-CONTAINING PROTEIN 71"/>
    <property type="match status" value="1"/>
</dbReference>
<dbReference type="GeneID" id="92512086"/>
<organism evidence="2 3">
    <name type="scientific">Leishmania martiniquensis</name>
    <dbReference type="NCBI Taxonomy" id="1580590"/>
    <lineage>
        <taxon>Eukaryota</taxon>
        <taxon>Discoba</taxon>
        <taxon>Euglenozoa</taxon>
        <taxon>Kinetoplastea</taxon>
        <taxon>Metakinetoplastina</taxon>
        <taxon>Trypanosomatida</taxon>
        <taxon>Trypanosomatidae</taxon>
        <taxon>Leishmaniinae</taxon>
        <taxon>Leishmania</taxon>
    </lineage>
</organism>
<dbReference type="AlphaFoldDB" id="A0A836GRY4"/>
<feature type="region of interest" description="Disordered" evidence="1">
    <location>
        <begin position="43"/>
        <end position="114"/>
    </location>
</feature>
<feature type="compositionally biased region" description="Low complexity" evidence="1">
    <location>
        <begin position="263"/>
        <end position="281"/>
    </location>
</feature>
<feature type="compositionally biased region" description="Basic and acidic residues" evidence="1">
    <location>
        <begin position="56"/>
        <end position="65"/>
    </location>
</feature>
<dbReference type="InterPro" id="IPR001611">
    <property type="entry name" value="Leu-rich_rpt"/>
</dbReference>
<dbReference type="Proteomes" id="UP000673552">
    <property type="component" value="Chromosome 32"/>
</dbReference>
<protein>
    <submittedName>
        <fullName evidence="2">Uncharacterized protein</fullName>
    </submittedName>
</protein>
<name>A0A836GRY4_9TRYP</name>
<gene>
    <name evidence="2" type="ORF">LSCM1_01978</name>
</gene>
<feature type="compositionally biased region" description="Low complexity" evidence="1">
    <location>
        <begin position="309"/>
        <end position="318"/>
    </location>
</feature>
<dbReference type="RefSeq" id="XP_067176123.1">
    <property type="nucleotide sequence ID" value="XM_067319574.1"/>
</dbReference>
<reference evidence="2 3" key="1">
    <citation type="submission" date="2021-03" db="EMBL/GenBank/DDBJ databases">
        <title>Leishmania (Mundinia) martiniquensis Genome sequencing and assembly.</title>
        <authorList>
            <person name="Almutairi H."/>
            <person name="Gatherer D."/>
        </authorList>
    </citation>
    <scope>NUCLEOTIDE SEQUENCE [LARGE SCALE GENOMIC DNA]</scope>
    <source>
        <strain evidence="2">LSCM1</strain>
    </source>
</reference>
<dbReference type="KEGG" id="lmat:92512086"/>
<dbReference type="SMART" id="SM00368">
    <property type="entry name" value="LRR_RI"/>
    <property type="match status" value="3"/>
</dbReference>
<evidence type="ECO:0000313" key="3">
    <source>
        <dbReference type="Proteomes" id="UP000673552"/>
    </source>
</evidence>
<evidence type="ECO:0000313" key="2">
    <source>
        <dbReference type="EMBL" id="KAG5470730.1"/>
    </source>
</evidence>
<dbReference type="SUPFAM" id="SSF52047">
    <property type="entry name" value="RNI-like"/>
    <property type="match status" value="1"/>
</dbReference>
<dbReference type="InterPro" id="IPR032675">
    <property type="entry name" value="LRR_dom_sf"/>
</dbReference>
<dbReference type="EMBL" id="JAFEUZ010000032">
    <property type="protein sequence ID" value="KAG5470730.1"/>
    <property type="molecule type" value="Genomic_DNA"/>
</dbReference>
<dbReference type="PANTHER" id="PTHR46984:SF1">
    <property type="entry name" value="LEUCINE-RICH REPEAT-CONTAINING PROTEIN 71"/>
    <property type="match status" value="1"/>
</dbReference>
<sequence>MIFDPCGDLLKDYSAFCESLRVIEREDVYSAICTRVVDVPPLPAGALETPGGAGGDSRDGGDRRFVSANAAAKGSRPANRATSKEKERAGAGGKHKNRRKSSLEAAPKAADEELPPQLPETAVITYVSLHYPVFCLNQRDMMPLSRAIPHCPSLLSVELVGCGLSAQSYMQLVEAVYRSPRILSVAVDFNQHIRGTSFTDTSVADVRQAGALASAPGQAGFVVDLTVRNAVSLPLGDTLEMSAAGLCSPQSSSENVQERPFGSNAVTAAPAGGASAADTATSGGGSSARVSKSDLKSATVRNAPTSQSAETDAPAAGAAELQRAEEAGNKGRNEGDSALYFYPMQYCGLDKLPTPLEVQLQEEMEKKGKVDGKRLQQVQAQRDALRTFNQQNRMAVPRTWDGILFTGIRLLSLRGNGIDDAAVTRIVNVLLQNPRSQLESLNLWGNNITDVGATALGQLLRHNRDILVLDVGSNELSDVGLLELIDTFRMQQMSSMEDLLAVRRAYLTRRCATDEDRKAAGQSLSASDIPSYEDIYAYWWYTQQQQLHRQRATSSSATERSGAADGISQAFHKLSLSSAYYLPPPPPHRDASLSPSSSSSGKRASPAKNKATKSESAPGGCSGGSTASAAATMSSSAARAAMRPTAAFDRDCVRVCHAAESDLTFRVPGNITLEVLNVEENRYVTIAGAREAARRLALHEPATTAEMLSMIEVRDAHSTQSLSPSAPLSAASATTEVAGKRPSYGIHRSAASTSQVAPTLSTVIRPPELHCAGLRLRVCAVRCHRESDRGTWPEMDEVQQRLNASLEQWACSRGSAAMRG</sequence>
<evidence type="ECO:0000256" key="1">
    <source>
        <dbReference type="SAM" id="MobiDB-lite"/>
    </source>
</evidence>
<keyword evidence="3" id="KW-1185">Reference proteome</keyword>
<dbReference type="Gene3D" id="3.80.10.10">
    <property type="entry name" value="Ribonuclease Inhibitor"/>
    <property type="match status" value="1"/>
</dbReference>
<proteinExistence type="predicted"/>
<feature type="compositionally biased region" description="Low complexity" evidence="1">
    <location>
        <begin position="616"/>
        <end position="628"/>
    </location>
</feature>
<accession>A0A836GRY4</accession>
<comment type="caution">
    <text evidence="2">The sequence shown here is derived from an EMBL/GenBank/DDBJ whole genome shotgun (WGS) entry which is preliminary data.</text>
</comment>
<dbReference type="OrthoDB" id="120976at2759"/>
<feature type="region of interest" description="Disordered" evidence="1">
    <location>
        <begin position="584"/>
        <end position="628"/>
    </location>
</feature>
<feature type="compositionally biased region" description="Polar residues" evidence="1">
    <location>
        <begin position="299"/>
        <end position="308"/>
    </location>
</feature>
<feature type="region of interest" description="Disordered" evidence="1">
    <location>
        <begin position="246"/>
        <end position="318"/>
    </location>
</feature>